<dbReference type="EMBL" id="JBHSMJ010000020">
    <property type="protein sequence ID" value="MFC5449694.1"/>
    <property type="molecule type" value="Genomic_DNA"/>
</dbReference>
<evidence type="ECO:0000256" key="1">
    <source>
        <dbReference type="SAM" id="MobiDB-lite"/>
    </source>
</evidence>
<feature type="compositionally biased region" description="Low complexity" evidence="1">
    <location>
        <begin position="174"/>
        <end position="200"/>
    </location>
</feature>
<feature type="compositionally biased region" description="Low complexity" evidence="1">
    <location>
        <begin position="1"/>
        <end position="11"/>
    </location>
</feature>
<sequence length="256" mass="26261">MGQWFQKTKTPTTPPQSAQPPKTQQPIPQVMPVPPHAVQQLEQRIKRLEELLLRLTEKTPEIRVEALHIHQPVLENLTFRLDQLDIKELSGSLNLGNNFGAKPDHKEETTVWNKATGTKSEPKADSTAAPAKAPVKTDTTAGSTGGAGGKAASANAGAGAPTSPAGGSPGGKIASVTSPGPSAGSAGGSSAASGFSVVSAKELTAETSSAATDPVTGYYAGRSPKRDLTAPASEGSTERTATGYRYTPQPKSTGGA</sequence>
<proteinExistence type="predicted"/>
<evidence type="ECO:0000313" key="3">
    <source>
        <dbReference type="Proteomes" id="UP001596044"/>
    </source>
</evidence>
<gene>
    <name evidence="2" type="ORF">ACFPOG_15595</name>
</gene>
<accession>A0ABW0K8T1</accession>
<feature type="region of interest" description="Disordered" evidence="1">
    <location>
        <begin position="94"/>
        <end position="256"/>
    </location>
</feature>
<feature type="compositionally biased region" description="Low complexity" evidence="1">
    <location>
        <begin position="19"/>
        <end position="28"/>
    </location>
</feature>
<reference evidence="3" key="1">
    <citation type="journal article" date="2019" name="Int. J. Syst. Evol. Microbiol.">
        <title>The Global Catalogue of Microorganisms (GCM) 10K type strain sequencing project: providing services to taxonomists for standard genome sequencing and annotation.</title>
        <authorList>
            <consortium name="The Broad Institute Genomics Platform"/>
            <consortium name="The Broad Institute Genome Sequencing Center for Infectious Disease"/>
            <person name="Wu L."/>
            <person name="Ma J."/>
        </authorList>
    </citation>
    <scope>NUCLEOTIDE SEQUENCE [LARGE SCALE GENOMIC DNA]</scope>
    <source>
        <strain evidence="3">KACC 11904</strain>
    </source>
</reference>
<feature type="region of interest" description="Disordered" evidence="1">
    <location>
        <begin position="1"/>
        <end position="34"/>
    </location>
</feature>
<dbReference type="RefSeq" id="WP_270877471.1">
    <property type="nucleotide sequence ID" value="NZ_JAQFVF010000002.1"/>
</dbReference>
<feature type="compositionally biased region" description="Polar residues" evidence="1">
    <location>
        <begin position="110"/>
        <end position="119"/>
    </location>
</feature>
<comment type="caution">
    <text evidence="2">The sequence shown here is derived from an EMBL/GenBank/DDBJ whole genome shotgun (WGS) entry which is preliminary data.</text>
</comment>
<dbReference type="Proteomes" id="UP001596044">
    <property type="component" value="Unassembled WGS sequence"/>
</dbReference>
<organism evidence="2 3">
    <name type="scientific">Paenibacillus aestuarii</name>
    <dbReference type="NCBI Taxonomy" id="516965"/>
    <lineage>
        <taxon>Bacteria</taxon>
        <taxon>Bacillati</taxon>
        <taxon>Bacillota</taxon>
        <taxon>Bacilli</taxon>
        <taxon>Bacillales</taxon>
        <taxon>Paenibacillaceae</taxon>
        <taxon>Paenibacillus</taxon>
    </lineage>
</organism>
<keyword evidence="3" id="KW-1185">Reference proteome</keyword>
<evidence type="ECO:0000313" key="2">
    <source>
        <dbReference type="EMBL" id="MFC5449694.1"/>
    </source>
</evidence>
<protein>
    <submittedName>
        <fullName evidence="2">Uncharacterized protein</fullName>
    </submittedName>
</protein>
<feature type="compositionally biased region" description="Low complexity" evidence="1">
    <location>
        <begin position="150"/>
        <end position="166"/>
    </location>
</feature>
<name>A0ABW0K8T1_9BACL</name>